<dbReference type="GO" id="GO:0017157">
    <property type="term" value="P:regulation of exocytosis"/>
    <property type="evidence" value="ECO:0007669"/>
    <property type="project" value="TreeGrafter"/>
</dbReference>
<comment type="subcellular location">
    <subcellularLocation>
        <location evidence="16">Cytoplasm</location>
    </subcellularLocation>
    <subcellularLocation>
        <location evidence="2 16">Endoplasmic reticulum membrane</location>
        <topology evidence="2 16">Peripheral membrane protein</topology>
    </subcellularLocation>
    <subcellularLocation>
        <location evidence="16">Microsome membrane</location>
        <topology evidence="16">Peripheral membrane protein</topology>
    </subcellularLocation>
</comment>
<dbReference type="PANTHER" id="PTHR47669">
    <property type="entry name" value="PHOSPHATIDYLINOSITOL TRANSFER PROTEIN SFH5"/>
    <property type="match status" value="1"/>
</dbReference>
<evidence type="ECO:0000256" key="4">
    <source>
        <dbReference type="ARBA" id="ARBA00018320"/>
    </source>
</evidence>
<keyword evidence="13 16" id="KW-0472">Membrane</keyword>
<comment type="cofactor">
    <cofactor evidence="1">
        <name>heme b</name>
        <dbReference type="ChEBI" id="CHEBI:60344"/>
    </cofactor>
</comment>
<dbReference type="GO" id="GO:0005886">
    <property type="term" value="C:plasma membrane"/>
    <property type="evidence" value="ECO:0007669"/>
    <property type="project" value="TreeGrafter"/>
</dbReference>
<dbReference type="InterPro" id="IPR011074">
    <property type="entry name" value="CRAL/TRIO_N_dom"/>
</dbReference>
<dbReference type="SUPFAM" id="SSF52087">
    <property type="entry name" value="CRAL/TRIO domain"/>
    <property type="match status" value="1"/>
</dbReference>
<dbReference type="PROSITE" id="PS50191">
    <property type="entry name" value="CRAL_TRIO"/>
    <property type="match status" value="1"/>
</dbReference>
<gene>
    <name evidence="19" type="primary">SFH5</name>
    <name evidence="19" type="ORF">LTR09_009313</name>
</gene>
<dbReference type="Pfam" id="PF03765">
    <property type="entry name" value="CRAL_TRIO_N"/>
    <property type="match status" value="1"/>
</dbReference>
<feature type="compositionally biased region" description="Basic and acidic residues" evidence="17">
    <location>
        <begin position="289"/>
        <end position="307"/>
    </location>
</feature>
<evidence type="ECO:0000256" key="11">
    <source>
        <dbReference type="ARBA" id="ARBA00023004"/>
    </source>
</evidence>
<dbReference type="InterPro" id="IPR001251">
    <property type="entry name" value="CRAL-TRIO_dom"/>
</dbReference>
<dbReference type="PANTHER" id="PTHR47669:SF1">
    <property type="entry name" value="PHOSPHATIDYLINOSITOL TRANSFER PROTEIN SFH5"/>
    <property type="match status" value="1"/>
</dbReference>
<comment type="caution">
    <text evidence="19">The sequence shown here is derived from an EMBL/GenBank/DDBJ whole genome shotgun (WGS) entry which is preliminary data.</text>
</comment>
<proteinExistence type="inferred from homology"/>
<comment type="function">
    <text evidence="15">Non-classical phosphatidylinositol (PtdIns) transfer protein (PITP), which exhibits PtdIns-binding/transfer activity in the absence of detectable PtdCho-binding/transfer activity. Regulates PtdIns(4,5)P2 homeostasis at the plasma membrane. Heme-binding protein that may play a role in organic oxidant-induced stress responses.</text>
</comment>
<dbReference type="Pfam" id="PF00650">
    <property type="entry name" value="CRAL_TRIO"/>
    <property type="match status" value="1"/>
</dbReference>
<evidence type="ECO:0000256" key="5">
    <source>
        <dbReference type="ARBA" id="ARBA00022448"/>
    </source>
</evidence>
<evidence type="ECO:0000256" key="17">
    <source>
        <dbReference type="SAM" id="MobiDB-lite"/>
    </source>
</evidence>
<dbReference type="EMBL" id="JAWDJX010000040">
    <property type="protein sequence ID" value="KAK3049394.1"/>
    <property type="molecule type" value="Genomic_DNA"/>
</dbReference>
<keyword evidence="11" id="KW-0408">Iron</keyword>
<evidence type="ECO:0000256" key="12">
    <source>
        <dbReference type="ARBA" id="ARBA00023055"/>
    </source>
</evidence>
<evidence type="ECO:0000256" key="15">
    <source>
        <dbReference type="ARBA" id="ARBA00024180"/>
    </source>
</evidence>
<evidence type="ECO:0000313" key="19">
    <source>
        <dbReference type="EMBL" id="KAK3049394.1"/>
    </source>
</evidence>
<dbReference type="Gene3D" id="3.40.525.10">
    <property type="entry name" value="CRAL-TRIO lipid binding domain"/>
    <property type="match status" value="1"/>
</dbReference>
<evidence type="ECO:0000256" key="16">
    <source>
        <dbReference type="RuleBase" id="RU367059"/>
    </source>
</evidence>
<name>A0AAJ0D981_9PEZI</name>
<dbReference type="GO" id="GO:0032541">
    <property type="term" value="C:cortical endoplasmic reticulum"/>
    <property type="evidence" value="ECO:0007669"/>
    <property type="project" value="TreeGrafter"/>
</dbReference>
<comment type="similarity">
    <text evidence="3 16">Belongs to the SFH5 family.</text>
</comment>
<dbReference type="GO" id="GO:0005829">
    <property type="term" value="C:cytosol"/>
    <property type="evidence" value="ECO:0007669"/>
    <property type="project" value="TreeGrafter"/>
</dbReference>
<evidence type="ECO:0000256" key="2">
    <source>
        <dbReference type="ARBA" id="ARBA00004406"/>
    </source>
</evidence>
<evidence type="ECO:0000256" key="10">
    <source>
        <dbReference type="ARBA" id="ARBA00022848"/>
    </source>
</evidence>
<dbReference type="InterPro" id="IPR036273">
    <property type="entry name" value="CRAL/TRIO_N_dom_sf"/>
</dbReference>
<evidence type="ECO:0000256" key="14">
    <source>
        <dbReference type="ARBA" id="ARBA00024146"/>
    </source>
</evidence>
<dbReference type="GO" id="GO:0008526">
    <property type="term" value="F:phosphatidylinositol transfer activity"/>
    <property type="evidence" value="ECO:0007669"/>
    <property type="project" value="UniProtKB-UniRule"/>
</dbReference>
<dbReference type="GO" id="GO:0043001">
    <property type="term" value="P:Golgi to plasma membrane protein transport"/>
    <property type="evidence" value="ECO:0007669"/>
    <property type="project" value="TreeGrafter"/>
</dbReference>
<protein>
    <recommendedName>
        <fullName evidence="4 16">Phosphatidylinositol transfer protein SFH5</fullName>
        <shortName evidence="16">PITP SFH5</shortName>
    </recommendedName>
</protein>
<evidence type="ECO:0000313" key="20">
    <source>
        <dbReference type="Proteomes" id="UP001271007"/>
    </source>
</evidence>
<evidence type="ECO:0000256" key="8">
    <source>
        <dbReference type="ARBA" id="ARBA00022723"/>
    </source>
</evidence>
<evidence type="ECO:0000256" key="3">
    <source>
        <dbReference type="ARBA" id="ARBA00006667"/>
    </source>
</evidence>
<reference evidence="19" key="1">
    <citation type="submission" date="2023-04" db="EMBL/GenBank/DDBJ databases">
        <title>Black Yeasts Isolated from many extreme environments.</title>
        <authorList>
            <person name="Coleine C."/>
            <person name="Stajich J.E."/>
            <person name="Selbmann L."/>
        </authorList>
    </citation>
    <scope>NUCLEOTIDE SEQUENCE</scope>
    <source>
        <strain evidence="19">CCFEE 5312</strain>
    </source>
</reference>
<accession>A0AAJ0D981</accession>
<dbReference type="InterPro" id="IPR036865">
    <property type="entry name" value="CRAL-TRIO_dom_sf"/>
</dbReference>
<organism evidence="19 20">
    <name type="scientific">Extremus antarcticus</name>
    <dbReference type="NCBI Taxonomy" id="702011"/>
    <lineage>
        <taxon>Eukaryota</taxon>
        <taxon>Fungi</taxon>
        <taxon>Dikarya</taxon>
        <taxon>Ascomycota</taxon>
        <taxon>Pezizomycotina</taxon>
        <taxon>Dothideomycetes</taxon>
        <taxon>Dothideomycetidae</taxon>
        <taxon>Mycosphaerellales</taxon>
        <taxon>Extremaceae</taxon>
        <taxon>Extremus</taxon>
    </lineage>
</organism>
<keyword evidence="9 16" id="KW-0256">Endoplasmic reticulum</keyword>
<evidence type="ECO:0000256" key="1">
    <source>
        <dbReference type="ARBA" id="ARBA00001970"/>
    </source>
</evidence>
<keyword evidence="10 16" id="KW-0492">Microsome</keyword>
<dbReference type="AlphaFoldDB" id="A0AAJ0D981"/>
<evidence type="ECO:0000256" key="9">
    <source>
        <dbReference type="ARBA" id="ARBA00022824"/>
    </source>
</evidence>
<keyword evidence="8" id="KW-0479">Metal-binding</keyword>
<evidence type="ECO:0000256" key="13">
    <source>
        <dbReference type="ARBA" id="ARBA00023136"/>
    </source>
</evidence>
<dbReference type="SUPFAM" id="SSF46938">
    <property type="entry name" value="CRAL/TRIO N-terminal domain"/>
    <property type="match status" value="1"/>
</dbReference>
<dbReference type="GO" id="GO:0046872">
    <property type="term" value="F:metal ion binding"/>
    <property type="evidence" value="ECO:0007669"/>
    <property type="project" value="UniProtKB-KW"/>
</dbReference>
<dbReference type="CDD" id="cd00170">
    <property type="entry name" value="SEC14"/>
    <property type="match status" value="1"/>
</dbReference>
<keyword evidence="5 16" id="KW-0813">Transport</keyword>
<keyword evidence="6 16" id="KW-0963">Cytoplasm</keyword>
<dbReference type="GO" id="GO:0005789">
    <property type="term" value="C:endoplasmic reticulum membrane"/>
    <property type="evidence" value="ECO:0007669"/>
    <property type="project" value="UniProtKB-SubCell"/>
</dbReference>
<dbReference type="Proteomes" id="UP001271007">
    <property type="component" value="Unassembled WGS sequence"/>
</dbReference>
<keyword evidence="20" id="KW-1185">Reference proteome</keyword>
<sequence length="307" mass="34469">MSTTAAADWTNLPKEHTLSKFAGELEDIIKDADYNEMYGVHLDPPSEGKSAPHTTLLILQKFLRANLNDLPQAKTQLVEALKWRKTYNPLAAKDEVFDASKFGRLGYVTTIKGAKETKNEEDVAVFNIYGAAAKDPKKTFGDTDMFVRWRVGLMELTLAQLHLNDANKAIPDYGQGPDPYQAIQVHDYLSVSFFRQPAEVKASSSKIIDMFQRYYPETVSYKYFVNVPLVMQWMMGAMKALVSKDSIQKMTWLTYGNLLCAYVGDDVPKLYGGNSASLTEKALTPNYGESRRTTAEEAVEETKVEQS</sequence>
<evidence type="ECO:0000256" key="6">
    <source>
        <dbReference type="ARBA" id="ARBA00022490"/>
    </source>
</evidence>
<keyword evidence="12 16" id="KW-0445">Lipid transport</keyword>
<comment type="catalytic activity">
    <reaction evidence="14">
        <text>a 1,2-diacyl-sn-glycero-3-phospho-(1D-myo-inositol)(in) = a 1,2-diacyl-sn-glycero-3-phospho-(1D-myo-inositol)(out)</text>
        <dbReference type="Rhea" id="RHEA:38691"/>
        <dbReference type="ChEBI" id="CHEBI:57880"/>
    </reaction>
    <physiologicalReaction direction="left-to-right" evidence="14">
        <dbReference type="Rhea" id="RHEA:38692"/>
    </physiologicalReaction>
</comment>
<feature type="domain" description="CRAL-TRIO" evidence="18">
    <location>
        <begin position="144"/>
        <end position="279"/>
    </location>
</feature>
<keyword evidence="7" id="KW-0349">Heme</keyword>
<feature type="region of interest" description="Disordered" evidence="17">
    <location>
        <begin position="285"/>
        <end position="307"/>
    </location>
</feature>
<dbReference type="InterPro" id="IPR042938">
    <property type="entry name" value="Sfh5"/>
</dbReference>
<evidence type="ECO:0000256" key="7">
    <source>
        <dbReference type="ARBA" id="ARBA00022617"/>
    </source>
</evidence>
<evidence type="ECO:0000259" key="18">
    <source>
        <dbReference type="PROSITE" id="PS50191"/>
    </source>
</evidence>